<accession>D2QNE5</accession>
<evidence type="ECO:0000259" key="3">
    <source>
        <dbReference type="Pfam" id="PF20434"/>
    </source>
</evidence>
<reference evidence="4 5" key="1">
    <citation type="journal article" date="2010" name="Stand. Genomic Sci.">
        <title>Complete genome sequence of Spirosoma linguale type strain (1).</title>
        <authorList>
            <person name="Lail K."/>
            <person name="Sikorski J."/>
            <person name="Saunders E."/>
            <person name="Lapidus A."/>
            <person name="Glavina Del Rio T."/>
            <person name="Copeland A."/>
            <person name="Tice H."/>
            <person name="Cheng J.-F."/>
            <person name="Lucas S."/>
            <person name="Nolan M."/>
            <person name="Bruce D."/>
            <person name="Goodwin L."/>
            <person name="Pitluck S."/>
            <person name="Ivanova N."/>
            <person name="Mavromatis K."/>
            <person name="Ovchinnikova G."/>
            <person name="Pati A."/>
            <person name="Chen A."/>
            <person name="Palaniappan K."/>
            <person name="Land M."/>
            <person name="Hauser L."/>
            <person name="Chang Y.-J."/>
            <person name="Jeffries C.D."/>
            <person name="Chain P."/>
            <person name="Brettin T."/>
            <person name="Detter J.C."/>
            <person name="Schuetze A."/>
            <person name="Rohde M."/>
            <person name="Tindall B.J."/>
            <person name="Goeker M."/>
            <person name="Bristow J."/>
            <person name="Eisen J.A."/>
            <person name="Markowitz V."/>
            <person name="Hugenholtz P."/>
            <person name="Kyrpides N.C."/>
            <person name="Klenk H.-P."/>
            <person name="Chen F."/>
        </authorList>
    </citation>
    <scope>NUCLEOTIDE SEQUENCE [LARGE SCALE GENOMIC DNA]</scope>
    <source>
        <strain evidence="5">ATCC 33905 / DSM 74 / LMG 10896 / Claus 1</strain>
    </source>
</reference>
<dbReference type="HOGENOM" id="CLU_012494_4_1_10"/>
<dbReference type="Proteomes" id="UP000002028">
    <property type="component" value="Chromosome"/>
</dbReference>
<proteinExistence type="predicted"/>
<keyword evidence="2" id="KW-0812">Transmembrane</keyword>
<dbReference type="PANTHER" id="PTHR48081">
    <property type="entry name" value="AB HYDROLASE SUPERFAMILY PROTEIN C4A8.06C"/>
    <property type="match status" value="1"/>
</dbReference>
<evidence type="ECO:0000256" key="2">
    <source>
        <dbReference type="SAM" id="Phobius"/>
    </source>
</evidence>
<name>D2QNE5_SPILD</name>
<dbReference type="InterPro" id="IPR050300">
    <property type="entry name" value="GDXG_lipolytic_enzyme"/>
</dbReference>
<dbReference type="Gene3D" id="3.40.50.1820">
    <property type="entry name" value="alpha/beta hydrolase"/>
    <property type="match status" value="1"/>
</dbReference>
<evidence type="ECO:0000313" key="4">
    <source>
        <dbReference type="EMBL" id="ADB39334.1"/>
    </source>
</evidence>
<keyword evidence="5" id="KW-1185">Reference proteome</keyword>
<evidence type="ECO:0000313" key="5">
    <source>
        <dbReference type="Proteomes" id="UP000002028"/>
    </source>
</evidence>
<dbReference type="InterPro" id="IPR049492">
    <property type="entry name" value="BD-FAE-like_dom"/>
</dbReference>
<dbReference type="InterPro" id="IPR029058">
    <property type="entry name" value="AB_hydrolase_fold"/>
</dbReference>
<dbReference type="PANTHER" id="PTHR48081:SF33">
    <property type="entry name" value="KYNURENINE FORMAMIDASE"/>
    <property type="match status" value="1"/>
</dbReference>
<evidence type="ECO:0000256" key="1">
    <source>
        <dbReference type="ARBA" id="ARBA00022801"/>
    </source>
</evidence>
<dbReference type="eggNOG" id="COG0657">
    <property type="taxonomic scope" value="Bacteria"/>
</dbReference>
<protein>
    <submittedName>
        <fullName evidence="4">Alpha/beta hydrolase fold-3 domain protein</fullName>
    </submittedName>
</protein>
<dbReference type="SUPFAM" id="SSF53474">
    <property type="entry name" value="alpha/beta-Hydrolases"/>
    <property type="match status" value="1"/>
</dbReference>
<dbReference type="EMBL" id="CP001769">
    <property type="protein sequence ID" value="ADB39334.1"/>
    <property type="molecule type" value="Genomic_DNA"/>
</dbReference>
<organism evidence="4 5">
    <name type="scientific">Spirosoma linguale (strain ATCC 33905 / DSM 74 / LMG 10896 / Claus 1)</name>
    <dbReference type="NCBI Taxonomy" id="504472"/>
    <lineage>
        <taxon>Bacteria</taxon>
        <taxon>Pseudomonadati</taxon>
        <taxon>Bacteroidota</taxon>
        <taxon>Cytophagia</taxon>
        <taxon>Cytophagales</taxon>
        <taxon>Cytophagaceae</taxon>
        <taxon>Spirosoma</taxon>
    </lineage>
</organism>
<dbReference type="GO" id="GO:0016787">
    <property type="term" value="F:hydrolase activity"/>
    <property type="evidence" value="ECO:0007669"/>
    <property type="project" value="UniProtKB-KW"/>
</dbReference>
<gene>
    <name evidence="4" type="ordered locus">Slin_3323</name>
</gene>
<feature type="transmembrane region" description="Helical" evidence="2">
    <location>
        <begin position="14"/>
        <end position="40"/>
    </location>
</feature>
<dbReference type="Pfam" id="PF20434">
    <property type="entry name" value="BD-FAE"/>
    <property type="match status" value="1"/>
</dbReference>
<keyword evidence="2" id="KW-1133">Transmembrane helix</keyword>
<keyword evidence="2" id="KW-0472">Membrane</keyword>
<dbReference type="STRING" id="504472.Slin_3323"/>
<dbReference type="KEGG" id="sli:Slin_3323"/>
<dbReference type="AlphaFoldDB" id="D2QNE5"/>
<keyword evidence="1 4" id="KW-0378">Hydrolase</keyword>
<sequence length="313" mass="35034">MFAPTLPDTSMPRIFNMFIIRLLWQIPTGLFLVVVLFLSINEYAAARPSRRIKDIPYVATNASGTDAERHLLDVYTPRKATSAGKMPVVMFIHGGSWNSGSKNLYTFIGRRLAKQGVVAVIINYRLSPAVLVPAMADDCAEAVRWTTQHIAEYGGDPDRIFVMGHSAGAGLAALLATDSRLFAKLGITKNPVKGAILDDPAGLDMFDYLTRMEYPNDEQYLISYGKDPAVWRSVSPMYFVSDATPHMLLYTGGRTYPSITSSSQRFIERLKEHNVKYDYKVLPGKKHVAMVTQLFWQHNLIYQELLTFVGADK</sequence>
<feature type="domain" description="BD-FAE-like" evidence="3">
    <location>
        <begin position="72"/>
        <end position="253"/>
    </location>
</feature>